<dbReference type="GO" id="GO:1902635">
    <property type="term" value="P:1-phosphatidyl-1D-myo-inositol 4,5-bisphosphate biosynthetic process"/>
    <property type="evidence" value="ECO:0007669"/>
    <property type="project" value="EnsemblFungi"/>
</dbReference>
<dbReference type="GO" id="GO:0032153">
    <property type="term" value="C:cell division site"/>
    <property type="evidence" value="ECO:0007669"/>
    <property type="project" value="EnsemblFungi"/>
</dbReference>
<feature type="domain" description="PIPK" evidence="13">
    <location>
        <begin position="354"/>
        <end position="759"/>
    </location>
</feature>
<dbReference type="InterPro" id="IPR023610">
    <property type="entry name" value="PInositol-4/5-P-5/4-kinase"/>
</dbReference>
<dbReference type="PROSITE" id="PS51455">
    <property type="entry name" value="PIPK"/>
    <property type="match status" value="1"/>
</dbReference>
<dbReference type="PANTHER" id="PTHR23086">
    <property type="entry name" value="PHOSPHATIDYLINOSITOL-4-PHOSPHATE 5-KINASE"/>
    <property type="match status" value="1"/>
</dbReference>
<keyword evidence="7 11" id="KW-0067">ATP-binding</keyword>
<feature type="region of interest" description="Disordered" evidence="12">
    <location>
        <begin position="1"/>
        <end position="28"/>
    </location>
</feature>
<feature type="compositionally biased region" description="Basic and acidic residues" evidence="12">
    <location>
        <begin position="267"/>
        <end position="276"/>
    </location>
</feature>
<dbReference type="GO" id="GO:0005543">
    <property type="term" value="F:phospholipid binding"/>
    <property type="evidence" value="ECO:0007669"/>
    <property type="project" value="EnsemblFungi"/>
</dbReference>
<sequence length="881" mass="98222">MPSIATDSHYRSTAASSPSNSFDLPQRKSYDKVSVGNTFLYTPGLNGDSVHLEPHALSQQSDHNQLVTDLKNGSAHSMNGARSSVSSYSRDRGYPKDDQNDSSQSLGSGRSARESKDQPPPPPPPPQQQQSGQGSAMVDGPATGSGEGTASPSTVPQVNGVSSHSSSPKPTANGDTHQPSTTDDRGLSEVNASSSPANLPASTSLPDHTSHQPQESDRLAPPKRPGHRYSSPPAPSNVDGAGQSSLSSRQSQRHTLQVPKPAPGRKNSRELSDDTHAYSSGRLSPTGGHLRRGSLSLVRRATRTGAAEHHPDDALADEDAARWAEAIKQKRARKKRREEEDDDRVIVGTKVDQNHVNWVTAYNMLTGIRFVVSRINAKMDRELTPADFEAKHKFSFDVTGNELTPSAKYDFKFKDYAPWVFRSLRAKFKLDPADYLMSLTSKYILSELGSPGKSGSFFYFSRDYKYIIKTIHHSEHKLLRKILPEYYRHIENNPNTLISQFYGLHRVKMPYGRKIHFVVMNNLFPPHRDIHQTFDLKGSTIGRDLREEDLERNPRATMKDLNWLRRKRHLEQGPMKKEVFMAQLRRDVKLLQKLNIMDYSLLVGIHDLSRGNEEKLRDKTLQVFQPGGDRDEDPNPNLLMRTPSKLENARKARELRLTLKRERPVPLEQTAAKMPDEILDERKNLVFYSDDGGFRATHENGQPGEEIYYLGIIDCLTHYGVLKKMENFWKGLSHNRSQISPIPPDAYGERFIEFMEGITMSKEEAERLEQACAQEGTSQDASKTSQGLRRPSVERTMKAAEEEAAKTGPEPHARTVSTMWDPKDVHSPSGPSTLPIVDEAGEAASTKSGRSRTKISPPPFSSLFGKHDKGKGREPREGAAA</sequence>
<evidence type="ECO:0000256" key="4">
    <source>
        <dbReference type="ARBA" id="ARBA00022679"/>
    </source>
</evidence>
<evidence type="ECO:0000256" key="12">
    <source>
        <dbReference type="SAM" id="MobiDB-lite"/>
    </source>
</evidence>
<feature type="compositionally biased region" description="Low complexity" evidence="12">
    <location>
        <begin position="191"/>
        <end position="206"/>
    </location>
</feature>
<dbReference type="CDD" id="cd17303">
    <property type="entry name" value="PIPKc_PIP5K_yeast_like"/>
    <property type="match status" value="1"/>
</dbReference>
<evidence type="ECO:0000256" key="3">
    <source>
        <dbReference type="ARBA" id="ARBA00022553"/>
    </source>
</evidence>
<feature type="compositionally biased region" description="Pro residues" evidence="12">
    <location>
        <begin position="118"/>
        <end position="127"/>
    </location>
</feature>
<feature type="compositionally biased region" description="Basic and acidic residues" evidence="12">
    <location>
        <begin position="208"/>
        <end position="220"/>
    </location>
</feature>
<dbReference type="STRING" id="1408163.A0A0F4Z4L1"/>
<dbReference type="GO" id="GO:0005524">
    <property type="term" value="F:ATP binding"/>
    <property type="evidence" value="ECO:0007669"/>
    <property type="project" value="UniProtKB-UniRule"/>
</dbReference>
<feature type="compositionally biased region" description="Polar residues" evidence="12">
    <location>
        <begin position="148"/>
        <end position="181"/>
    </location>
</feature>
<accession>A0A0F4Z4L1</accession>
<organism evidence="14 15">
    <name type="scientific">Rasamsonia emersonii (strain ATCC 16479 / CBS 393.64 / IMI 116815)</name>
    <dbReference type="NCBI Taxonomy" id="1408163"/>
    <lineage>
        <taxon>Eukaryota</taxon>
        <taxon>Fungi</taxon>
        <taxon>Dikarya</taxon>
        <taxon>Ascomycota</taxon>
        <taxon>Pezizomycotina</taxon>
        <taxon>Eurotiomycetes</taxon>
        <taxon>Eurotiomycetidae</taxon>
        <taxon>Eurotiales</taxon>
        <taxon>Trichocomaceae</taxon>
        <taxon>Rasamsonia</taxon>
    </lineage>
</organism>
<dbReference type="EC" id="2.7.1.68" evidence="2"/>
<dbReference type="FunFam" id="3.30.800.10:FF:000009">
    <property type="entry name" value="Phosphatidylinositol 4-phosphate 5-kinase its3"/>
    <property type="match status" value="1"/>
</dbReference>
<evidence type="ECO:0000256" key="11">
    <source>
        <dbReference type="PROSITE-ProRule" id="PRU00781"/>
    </source>
</evidence>
<gene>
    <name evidence="14" type="ORF">T310_1167</name>
</gene>
<dbReference type="Proteomes" id="UP000053958">
    <property type="component" value="Unassembled WGS sequence"/>
</dbReference>
<feature type="compositionally biased region" description="Polar residues" evidence="12">
    <location>
        <begin position="775"/>
        <end position="787"/>
    </location>
</feature>
<keyword evidence="4 11" id="KW-0808">Transferase</keyword>
<keyword evidence="15" id="KW-1185">Reference proteome</keyword>
<evidence type="ECO:0000256" key="7">
    <source>
        <dbReference type="ARBA" id="ARBA00022840"/>
    </source>
</evidence>
<dbReference type="InterPro" id="IPR027483">
    <property type="entry name" value="PInositol-4-P-4/5-kinase_C_sf"/>
</dbReference>
<evidence type="ECO:0000256" key="5">
    <source>
        <dbReference type="ARBA" id="ARBA00022741"/>
    </source>
</evidence>
<proteinExistence type="predicted"/>
<dbReference type="OrthoDB" id="20783at2759"/>
<feature type="compositionally biased region" description="Basic and acidic residues" evidence="12">
    <location>
        <begin position="865"/>
        <end position="881"/>
    </location>
</feature>
<reference evidence="14 15" key="1">
    <citation type="submission" date="2015-04" db="EMBL/GenBank/DDBJ databases">
        <authorList>
            <person name="Heijne W.H."/>
            <person name="Fedorova N.D."/>
            <person name="Nierman W.C."/>
            <person name="Vollebregt A.W."/>
            <person name="Zhao Z."/>
            <person name="Wu L."/>
            <person name="Kumar M."/>
            <person name="Stam H."/>
            <person name="van den Berg M.A."/>
            <person name="Pel H.J."/>
        </authorList>
    </citation>
    <scope>NUCLEOTIDE SEQUENCE [LARGE SCALE GENOMIC DNA]</scope>
    <source>
        <strain evidence="14 15">CBS 393.64</strain>
    </source>
</reference>
<evidence type="ECO:0000256" key="9">
    <source>
        <dbReference type="ARBA" id="ARBA00080374"/>
    </source>
</evidence>
<dbReference type="Gene3D" id="3.30.800.10">
    <property type="entry name" value="Phosphatidylinositol Phosphate Kinase II Beta"/>
    <property type="match status" value="1"/>
</dbReference>
<keyword evidence="3" id="KW-0597">Phosphoprotein</keyword>
<evidence type="ECO:0000256" key="6">
    <source>
        <dbReference type="ARBA" id="ARBA00022777"/>
    </source>
</evidence>
<comment type="caution">
    <text evidence="14">The sequence shown here is derived from an EMBL/GenBank/DDBJ whole genome shotgun (WGS) entry which is preliminary data.</text>
</comment>
<feature type="compositionally biased region" description="Polar residues" evidence="12">
    <location>
        <begin position="74"/>
        <end position="88"/>
    </location>
</feature>
<evidence type="ECO:0000256" key="8">
    <source>
        <dbReference type="ARBA" id="ARBA00078403"/>
    </source>
</evidence>
<dbReference type="SMART" id="SM00330">
    <property type="entry name" value="PIPKc"/>
    <property type="match status" value="1"/>
</dbReference>
<dbReference type="EMBL" id="LASV01000048">
    <property type="protein sequence ID" value="KKA24808.1"/>
    <property type="molecule type" value="Genomic_DNA"/>
</dbReference>
<name>A0A0F4Z4L1_RASE3</name>
<evidence type="ECO:0000313" key="15">
    <source>
        <dbReference type="Proteomes" id="UP000053958"/>
    </source>
</evidence>
<dbReference type="InterPro" id="IPR027484">
    <property type="entry name" value="PInositol-4-P-5-kinase_N"/>
</dbReference>
<feature type="compositionally biased region" description="Polar residues" evidence="12">
    <location>
        <begin position="11"/>
        <end position="23"/>
    </location>
</feature>
<dbReference type="GO" id="GO:0016308">
    <property type="term" value="F:1-phosphatidylinositol-4-phosphate 5-kinase activity"/>
    <property type="evidence" value="ECO:0007669"/>
    <property type="project" value="UniProtKB-EC"/>
</dbReference>
<dbReference type="AlphaFoldDB" id="A0A0F4Z4L1"/>
<evidence type="ECO:0000313" key="14">
    <source>
        <dbReference type="EMBL" id="KKA24808.1"/>
    </source>
</evidence>
<evidence type="ECO:0000259" key="13">
    <source>
        <dbReference type="PROSITE" id="PS51455"/>
    </source>
</evidence>
<dbReference type="GO" id="GO:0005886">
    <property type="term" value="C:plasma membrane"/>
    <property type="evidence" value="ECO:0007669"/>
    <property type="project" value="EnsemblFungi"/>
</dbReference>
<dbReference type="GO" id="GO:1902412">
    <property type="term" value="P:regulation of mitotic cytokinesis"/>
    <property type="evidence" value="ECO:0007669"/>
    <property type="project" value="EnsemblFungi"/>
</dbReference>
<feature type="compositionally biased region" description="Basic and acidic residues" evidence="12">
    <location>
        <begin position="791"/>
        <end position="813"/>
    </location>
</feature>
<feature type="region of interest" description="Disordered" evidence="12">
    <location>
        <begin position="43"/>
        <end position="293"/>
    </location>
</feature>
<dbReference type="SUPFAM" id="SSF56104">
    <property type="entry name" value="SAICAR synthase-like"/>
    <property type="match status" value="1"/>
</dbReference>
<evidence type="ECO:0000256" key="1">
    <source>
        <dbReference type="ARBA" id="ARBA00000444"/>
    </source>
</evidence>
<feature type="compositionally biased region" description="Polar residues" evidence="12">
    <location>
        <begin position="57"/>
        <end position="67"/>
    </location>
</feature>
<evidence type="ECO:0000256" key="2">
    <source>
        <dbReference type="ARBA" id="ARBA00012172"/>
    </source>
</evidence>
<keyword evidence="6 11" id="KW-0418">Kinase</keyword>
<dbReference type="PANTHER" id="PTHR23086:SF8">
    <property type="entry name" value="PHOSPHATIDYLINOSITOL 5-PHOSPHATE 4-KINASE, ISOFORM A"/>
    <property type="match status" value="1"/>
</dbReference>
<protein>
    <recommendedName>
        <fullName evidence="2">1-phosphatidylinositol-4-phosphate 5-kinase</fullName>
        <ecNumber evidence="2">2.7.1.68</ecNumber>
    </recommendedName>
    <alternativeName>
        <fullName evidence="10">1-phosphatidylinositol 4-phosphate kinase</fullName>
    </alternativeName>
    <alternativeName>
        <fullName evidence="8">Diphosphoinositide kinase</fullName>
    </alternativeName>
    <alternativeName>
        <fullName evidence="9">PIP5K</fullName>
    </alternativeName>
</protein>
<keyword evidence="5 11" id="KW-0547">Nucleotide-binding</keyword>
<evidence type="ECO:0000256" key="10">
    <source>
        <dbReference type="ARBA" id="ARBA00082306"/>
    </source>
</evidence>
<comment type="catalytic activity">
    <reaction evidence="1">
        <text>a 1,2-diacyl-sn-glycero-3-phospho-(1D-myo-inositol 4-phosphate) + ATP = a 1,2-diacyl-sn-glycero-3-phospho-(1D-myo-inositol-4,5-bisphosphate) + ADP + H(+)</text>
        <dbReference type="Rhea" id="RHEA:14425"/>
        <dbReference type="ChEBI" id="CHEBI:15378"/>
        <dbReference type="ChEBI" id="CHEBI:30616"/>
        <dbReference type="ChEBI" id="CHEBI:58178"/>
        <dbReference type="ChEBI" id="CHEBI:58456"/>
        <dbReference type="ChEBI" id="CHEBI:456216"/>
        <dbReference type="EC" id="2.7.1.68"/>
    </reaction>
</comment>
<dbReference type="GeneID" id="25313518"/>
<dbReference type="InterPro" id="IPR002498">
    <property type="entry name" value="PInositol-4-P-4/5-kinase_core"/>
</dbReference>
<feature type="compositionally biased region" description="Basic and acidic residues" evidence="12">
    <location>
        <begin position="89"/>
        <end position="99"/>
    </location>
</feature>
<dbReference type="Pfam" id="PF01504">
    <property type="entry name" value="PIP5K"/>
    <property type="match status" value="1"/>
</dbReference>
<feature type="region of interest" description="Disordered" evidence="12">
    <location>
        <begin position="769"/>
        <end position="881"/>
    </location>
</feature>
<dbReference type="Gene3D" id="3.30.810.10">
    <property type="entry name" value="2-Layer Sandwich"/>
    <property type="match status" value="1"/>
</dbReference>
<dbReference type="RefSeq" id="XP_013331420.1">
    <property type="nucleotide sequence ID" value="XM_013475966.1"/>
</dbReference>
<dbReference type="GO" id="GO:0052811">
    <property type="term" value="F:1-phosphatidylinositol-3-phosphate 4-kinase activity"/>
    <property type="evidence" value="ECO:0007669"/>
    <property type="project" value="EnsemblFungi"/>
</dbReference>